<dbReference type="Pfam" id="PF11998">
    <property type="entry name" value="DUF3493"/>
    <property type="match status" value="1"/>
</dbReference>
<dbReference type="OrthoDB" id="5130at2759"/>
<dbReference type="PANTHER" id="PTHR35498">
    <property type="entry name" value="PROTEIN LOW PSII ACCUMULATION 1, CHLOROPLASTIC"/>
    <property type="match status" value="1"/>
</dbReference>
<comment type="caution">
    <text evidence="3">The sequence shown here is derived from an EMBL/GenBank/DDBJ whole genome shotgun (WGS) entry which is preliminary data.</text>
</comment>
<dbReference type="Proteomes" id="UP001165122">
    <property type="component" value="Unassembled WGS sequence"/>
</dbReference>
<keyword evidence="1" id="KW-0812">Transmembrane</keyword>
<organism evidence="3 4">
    <name type="scientific">Triparma laevis f. longispina</name>
    <dbReference type="NCBI Taxonomy" id="1714387"/>
    <lineage>
        <taxon>Eukaryota</taxon>
        <taxon>Sar</taxon>
        <taxon>Stramenopiles</taxon>
        <taxon>Ochrophyta</taxon>
        <taxon>Bolidophyceae</taxon>
        <taxon>Parmales</taxon>
        <taxon>Triparmaceae</taxon>
        <taxon>Triparma</taxon>
    </lineage>
</organism>
<feature type="chain" id="PRO_5040878178" evidence="2">
    <location>
        <begin position="22"/>
        <end position="294"/>
    </location>
</feature>
<proteinExistence type="predicted"/>
<dbReference type="AlphaFoldDB" id="A0A9W7F4Z4"/>
<evidence type="ECO:0000256" key="2">
    <source>
        <dbReference type="SAM" id="SignalP"/>
    </source>
</evidence>
<gene>
    <name evidence="3" type="ORF">TrLO_g8523</name>
</gene>
<feature type="transmembrane region" description="Helical" evidence="1">
    <location>
        <begin position="107"/>
        <end position="128"/>
    </location>
</feature>
<keyword evidence="4" id="KW-1185">Reference proteome</keyword>
<reference evidence="4" key="1">
    <citation type="journal article" date="2023" name="Commun. Biol.">
        <title>Genome analysis of Parmales, the sister group of diatoms, reveals the evolutionary specialization of diatoms from phago-mixotrophs to photoautotrophs.</title>
        <authorList>
            <person name="Ban H."/>
            <person name="Sato S."/>
            <person name="Yoshikawa S."/>
            <person name="Yamada K."/>
            <person name="Nakamura Y."/>
            <person name="Ichinomiya M."/>
            <person name="Sato N."/>
            <person name="Blanc-Mathieu R."/>
            <person name="Endo H."/>
            <person name="Kuwata A."/>
            <person name="Ogata H."/>
        </authorList>
    </citation>
    <scope>NUCLEOTIDE SEQUENCE [LARGE SCALE GENOMIC DNA]</scope>
    <source>
        <strain evidence="4">NIES 3700</strain>
    </source>
</reference>
<keyword evidence="2" id="KW-0732">Signal</keyword>
<sequence>MLIHRYLIVLILLTLSTLTSSFVPHSLTRASLVFKTHTVSTLNAEKQKPALPQEVKQKLLAESIAPWRTLRLFLYASFGSGAFVGLLITLSNLSAPDSMKTSDPDSNLLLNAGVNFIATAAFATAAYFDVKKGKELEGKVDAKFARKLVQKEEEKESQKIWSTASSYPIKLNSGLQSLKSLNDKRLSVVFVSGNGGFIKETLLNARLNKEVIKTNGLILATPDNGGFSKMEEYTSTYDNELLNVMKGEVEKAKEQGAKVEDGVVVVVGREGKVVRRGIGRVDFRKVCSDILGEN</sequence>
<evidence type="ECO:0000313" key="3">
    <source>
        <dbReference type="EMBL" id="GMI02531.1"/>
    </source>
</evidence>
<name>A0A9W7F4Z4_9STRA</name>
<keyword evidence="1" id="KW-0472">Membrane</keyword>
<feature type="transmembrane region" description="Helical" evidence="1">
    <location>
        <begin position="72"/>
        <end position="95"/>
    </location>
</feature>
<keyword evidence="1" id="KW-1133">Transmembrane helix</keyword>
<dbReference type="InterPro" id="IPR021883">
    <property type="entry name" value="LPA1-like"/>
</dbReference>
<protein>
    <submittedName>
        <fullName evidence="3">Uncharacterized protein</fullName>
    </submittedName>
</protein>
<feature type="signal peptide" evidence="2">
    <location>
        <begin position="1"/>
        <end position="21"/>
    </location>
</feature>
<dbReference type="EMBL" id="BRXW01000045">
    <property type="protein sequence ID" value="GMI02531.1"/>
    <property type="molecule type" value="Genomic_DNA"/>
</dbReference>
<dbReference type="PANTHER" id="PTHR35498:SF1">
    <property type="entry name" value="LOW PSII ACCUMULATION-LIKE PROTEIN"/>
    <property type="match status" value="1"/>
</dbReference>
<evidence type="ECO:0000256" key="1">
    <source>
        <dbReference type="SAM" id="Phobius"/>
    </source>
</evidence>
<accession>A0A9W7F4Z4</accession>
<evidence type="ECO:0000313" key="4">
    <source>
        <dbReference type="Proteomes" id="UP001165122"/>
    </source>
</evidence>